<evidence type="ECO:0000256" key="1">
    <source>
        <dbReference type="ARBA" id="ARBA00004370"/>
    </source>
</evidence>
<dbReference type="InterPro" id="IPR028082">
    <property type="entry name" value="Peripla_BP_I"/>
</dbReference>
<evidence type="ECO:0000256" key="2">
    <source>
        <dbReference type="ARBA" id="ARBA00022692"/>
    </source>
</evidence>
<evidence type="ECO:0000313" key="8">
    <source>
        <dbReference type="Proteomes" id="UP000076420"/>
    </source>
</evidence>
<evidence type="ECO:0000256" key="4">
    <source>
        <dbReference type="ARBA" id="ARBA00023136"/>
    </source>
</evidence>
<accession>A0A2C9LRI0</accession>
<protein>
    <recommendedName>
        <fullName evidence="6">Receptor ligand binding region domain-containing protein</fullName>
    </recommendedName>
</protein>
<organism evidence="7 8">
    <name type="scientific">Biomphalaria glabrata</name>
    <name type="common">Bloodfluke planorb</name>
    <name type="synonym">Freshwater snail</name>
    <dbReference type="NCBI Taxonomy" id="6526"/>
    <lineage>
        <taxon>Eukaryota</taxon>
        <taxon>Metazoa</taxon>
        <taxon>Spiralia</taxon>
        <taxon>Lophotrochozoa</taxon>
        <taxon>Mollusca</taxon>
        <taxon>Gastropoda</taxon>
        <taxon>Heterobranchia</taxon>
        <taxon>Euthyneura</taxon>
        <taxon>Panpulmonata</taxon>
        <taxon>Hygrophila</taxon>
        <taxon>Lymnaeoidea</taxon>
        <taxon>Planorbidae</taxon>
        <taxon>Biomphalaria</taxon>
    </lineage>
</organism>
<dbReference type="AlphaFoldDB" id="A0A2C9LRI0"/>
<dbReference type="VEuPathDB" id="VectorBase:BGLAX_037757"/>
<keyword evidence="3" id="KW-1133">Transmembrane helix</keyword>
<proteinExistence type="predicted"/>
<keyword evidence="5" id="KW-0325">Glycoprotein</keyword>
<evidence type="ECO:0000256" key="3">
    <source>
        <dbReference type="ARBA" id="ARBA00022989"/>
    </source>
</evidence>
<dbReference type="PANTHER" id="PTHR24060">
    <property type="entry name" value="METABOTROPIC GLUTAMATE RECEPTOR"/>
    <property type="match status" value="1"/>
</dbReference>
<gene>
    <name evidence="7" type="primary">106073482</name>
</gene>
<reference evidence="7" key="1">
    <citation type="submission" date="2020-05" db="UniProtKB">
        <authorList>
            <consortium name="EnsemblMetazoa"/>
        </authorList>
    </citation>
    <scope>IDENTIFICATION</scope>
    <source>
        <strain evidence="7">BB02</strain>
    </source>
</reference>
<evidence type="ECO:0000256" key="5">
    <source>
        <dbReference type="ARBA" id="ARBA00023180"/>
    </source>
</evidence>
<sequence length="130" mass="14920">TLRSKLMALKNVCIATSQKIYQSFDYEDYVLVMKDLLDHKNARVVIAFTDPENIVNLLKASQKQGTGGYFLWLTNDVWKMSIDSINDKDLIKSLAGSLVVSFESLVSPDYNSHVKNMTPDNNHNPWFRKY</sequence>
<comment type="subcellular location">
    <subcellularLocation>
        <location evidence="1">Membrane</location>
    </subcellularLocation>
</comment>
<keyword evidence="2" id="KW-0812">Transmembrane</keyword>
<dbReference type="STRING" id="6526.A0A2C9LRI0"/>
<dbReference type="SUPFAM" id="SSF53822">
    <property type="entry name" value="Periplasmic binding protein-like I"/>
    <property type="match status" value="1"/>
</dbReference>
<dbReference type="Gene3D" id="3.40.50.2300">
    <property type="match status" value="2"/>
</dbReference>
<evidence type="ECO:0000313" key="7">
    <source>
        <dbReference type="EnsemblMetazoa" id="BGLB034141-PA"/>
    </source>
</evidence>
<dbReference type="KEGG" id="bgt:106073482"/>
<dbReference type="Proteomes" id="UP000076420">
    <property type="component" value="Unassembled WGS sequence"/>
</dbReference>
<feature type="domain" description="Receptor ligand binding region" evidence="6">
    <location>
        <begin position="7"/>
        <end position="117"/>
    </location>
</feature>
<dbReference type="InterPro" id="IPR001828">
    <property type="entry name" value="ANF_lig-bd_rcpt"/>
</dbReference>
<keyword evidence="4" id="KW-0472">Membrane</keyword>
<evidence type="ECO:0000259" key="6">
    <source>
        <dbReference type="Pfam" id="PF01094"/>
    </source>
</evidence>
<dbReference type="GO" id="GO:0016020">
    <property type="term" value="C:membrane"/>
    <property type="evidence" value="ECO:0007669"/>
    <property type="project" value="UniProtKB-SubCell"/>
</dbReference>
<dbReference type="InterPro" id="IPR050726">
    <property type="entry name" value="mGluR"/>
</dbReference>
<name>A0A2C9LRI0_BIOGL</name>
<dbReference type="EnsemblMetazoa" id="BGLB034141-RA">
    <property type="protein sequence ID" value="BGLB034141-PA"/>
    <property type="gene ID" value="BGLB034141"/>
</dbReference>
<dbReference type="VEuPathDB" id="VectorBase:BGLB034141"/>
<dbReference type="Pfam" id="PF01094">
    <property type="entry name" value="ANF_receptor"/>
    <property type="match status" value="1"/>
</dbReference>